<evidence type="ECO:0000313" key="1">
    <source>
        <dbReference type="EMBL" id="EER44459.1"/>
    </source>
</evidence>
<sequence length="123" mass="13864">MTCGTFEIPSSRFTEPLTPAQARWKFPSCLIGYHDSPVGRGAVHFYFIICMWAGYGQSPRTPCLRPISASLDHRPETGFERLSTQRQKIISGVGRRGGGSEYIRILARIKRKLLSGGEWIYTK</sequence>
<gene>
    <name evidence="1" type="ORF">HCDG_00038</name>
</gene>
<dbReference type="VEuPathDB" id="FungiDB:HCDG_00038"/>
<dbReference type="Proteomes" id="UP000002624">
    <property type="component" value="Unassembled WGS sequence"/>
</dbReference>
<evidence type="ECO:0000313" key="2">
    <source>
        <dbReference type="Proteomes" id="UP000002624"/>
    </source>
</evidence>
<protein>
    <submittedName>
        <fullName evidence="1">Uncharacterized protein</fullName>
    </submittedName>
</protein>
<dbReference type="EMBL" id="GG692419">
    <property type="protein sequence ID" value="EER44459.1"/>
    <property type="molecule type" value="Genomic_DNA"/>
</dbReference>
<organism evidence="1 2">
    <name type="scientific">Ajellomyces capsulatus (strain H143)</name>
    <name type="common">Darling's disease fungus</name>
    <name type="synonym">Histoplasma capsulatum</name>
    <dbReference type="NCBI Taxonomy" id="544712"/>
    <lineage>
        <taxon>Eukaryota</taxon>
        <taxon>Fungi</taxon>
        <taxon>Dikarya</taxon>
        <taxon>Ascomycota</taxon>
        <taxon>Pezizomycotina</taxon>
        <taxon>Eurotiomycetes</taxon>
        <taxon>Eurotiomycetidae</taxon>
        <taxon>Onygenales</taxon>
        <taxon>Ajellomycetaceae</taxon>
        <taxon>Histoplasma</taxon>
    </lineage>
</organism>
<proteinExistence type="predicted"/>
<dbReference type="HOGENOM" id="CLU_164147_0_0_1"/>
<accession>C6H3M7</accession>
<reference evidence="2" key="1">
    <citation type="submission" date="2009-05" db="EMBL/GenBank/DDBJ databases">
        <title>The genome sequence of Ajellomyces capsulatus strain H143.</title>
        <authorList>
            <person name="Champion M."/>
            <person name="Cuomo C.A."/>
            <person name="Ma L.-J."/>
            <person name="Henn M.R."/>
            <person name="Sil A."/>
            <person name="Goldman B."/>
            <person name="Young S.K."/>
            <person name="Kodira C.D."/>
            <person name="Zeng Q."/>
            <person name="Koehrsen M."/>
            <person name="Alvarado L."/>
            <person name="Berlin A.M."/>
            <person name="Borenstein D."/>
            <person name="Chen Z."/>
            <person name="Engels R."/>
            <person name="Freedman E."/>
            <person name="Gellesch M."/>
            <person name="Goldberg J."/>
            <person name="Griggs A."/>
            <person name="Gujja S."/>
            <person name="Heiman D.I."/>
            <person name="Hepburn T.A."/>
            <person name="Howarth C."/>
            <person name="Jen D."/>
            <person name="Larson L."/>
            <person name="Lewis B."/>
            <person name="Mehta T."/>
            <person name="Park D."/>
            <person name="Pearson M."/>
            <person name="Roberts A."/>
            <person name="Saif S."/>
            <person name="Shea T.D."/>
            <person name="Shenoy N."/>
            <person name="Sisk P."/>
            <person name="Stolte C."/>
            <person name="Sykes S."/>
            <person name="Walk T."/>
            <person name="White J."/>
            <person name="Yandava C."/>
            <person name="Klein B."/>
            <person name="McEwen J.G."/>
            <person name="Puccia R."/>
            <person name="Goldman G.H."/>
            <person name="Felipe M.S."/>
            <person name="Nino-Vega G."/>
            <person name="San-Blas G."/>
            <person name="Taylor J.W."/>
            <person name="Mendoza L."/>
            <person name="Galagan J.E."/>
            <person name="Nusbaum C."/>
            <person name="Birren B.W."/>
        </authorList>
    </citation>
    <scope>NUCLEOTIDE SEQUENCE [LARGE SCALE GENOMIC DNA]</scope>
    <source>
        <strain evidence="2">H143</strain>
    </source>
</reference>
<dbReference type="AlphaFoldDB" id="C6H3M7"/>
<name>C6H3M7_AJECH</name>